<feature type="transmembrane region" description="Helical" evidence="2">
    <location>
        <begin position="131"/>
        <end position="154"/>
    </location>
</feature>
<dbReference type="EMBL" id="CAUYUJ010020497">
    <property type="protein sequence ID" value="CAK0898646.1"/>
    <property type="molecule type" value="Genomic_DNA"/>
</dbReference>
<evidence type="ECO:0000313" key="4">
    <source>
        <dbReference type="Proteomes" id="UP001189429"/>
    </source>
</evidence>
<organism evidence="3 4">
    <name type="scientific">Prorocentrum cordatum</name>
    <dbReference type="NCBI Taxonomy" id="2364126"/>
    <lineage>
        <taxon>Eukaryota</taxon>
        <taxon>Sar</taxon>
        <taxon>Alveolata</taxon>
        <taxon>Dinophyceae</taxon>
        <taxon>Prorocentrales</taxon>
        <taxon>Prorocentraceae</taxon>
        <taxon>Prorocentrum</taxon>
    </lineage>
</organism>
<keyword evidence="2" id="KW-0812">Transmembrane</keyword>
<evidence type="ECO:0000256" key="2">
    <source>
        <dbReference type="SAM" id="Phobius"/>
    </source>
</evidence>
<gene>
    <name evidence="3" type="ORF">PCOR1329_LOCUS76409</name>
</gene>
<protein>
    <submittedName>
        <fullName evidence="3">Uncharacterized protein</fullName>
    </submittedName>
</protein>
<sequence length="304" mass="33108">MKAFTASSMAVGFACSCAGPLKDTYGAYRVRSRAVESGLAAELHVRTSPDVSGAADIENETSHFLEEEAQPTSQPQGPSEGVARGDQPAPPSTGDARGEGRSRRGVMLYSGSVLSFIQEGRARHSVAAHRVLVICALMYWVGMALLPVLFGSSITGGIDASVPQAAVLYFFLLNVCSILGELWIVIHTEVGHYMIFFTLRRERVQGGHGQRHGRGDGCRVNIIQRTGSLRHVYRRGVHSDALENTSNYTARVHAHAARCHPTLACSSALRRPLFPRLWCFWLAGGSWGDPGMRQEDAPCRFQVE</sequence>
<keyword evidence="2" id="KW-0472">Membrane</keyword>
<accession>A0ABN9XG33</accession>
<evidence type="ECO:0000256" key="1">
    <source>
        <dbReference type="SAM" id="MobiDB-lite"/>
    </source>
</evidence>
<keyword evidence="4" id="KW-1185">Reference proteome</keyword>
<evidence type="ECO:0000313" key="3">
    <source>
        <dbReference type="EMBL" id="CAK0898646.1"/>
    </source>
</evidence>
<dbReference type="PROSITE" id="PS51257">
    <property type="entry name" value="PROKAR_LIPOPROTEIN"/>
    <property type="match status" value="1"/>
</dbReference>
<name>A0ABN9XG33_9DINO</name>
<dbReference type="Proteomes" id="UP001189429">
    <property type="component" value="Unassembled WGS sequence"/>
</dbReference>
<proteinExistence type="predicted"/>
<comment type="caution">
    <text evidence="3">The sequence shown here is derived from an EMBL/GenBank/DDBJ whole genome shotgun (WGS) entry which is preliminary data.</text>
</comment>
<feature type="region of interest" description="Disordered" evidence="1">
    <location>
        <begin position="65"/>
        <end position="101"/>
    </location>
</feature>
<feature type="transmembrane region" description="Helical" evidence="2">
    <location>
        <begin position="166"/>
        <end position="186"/>
    </location>
</feature>
<reference evidence="3" key="1">
    <citation type="submission" date="2023-10" db="EMBL/GenBank/DDBJ databases">
        <authorList>
            <person name="Chen Y."/>
            <person name="Shah S."/>
            <person name="Dougan E. K."/>
            <person name="Thang M."/>
            <person name="Chan C."/>
        </authorList>
    </citation>
    <scope>NUCLEOTIDE SEQUENCE [LARGE SCALE GENOMIC DNA]</scope>
</reference>
<keyword evidence="2" id="KW-1133">Transmembrane helix</keyword>